<dbReference type="InterPro" id="IPR018357">
    <property type="entry name" value="Hexapep_transf_CS"/>
</dbReference>
<dbReference type="SUPFAM" id="SSF53448">
    <property type="entry name" value="Nucleotide-diphospho-sugar transferases"/>
    <property type="match status" value="1"/>
</dbReference>
<dbReference type="InterPro" id="IPR005882">
    <property type="entry name" value="Bifunctional_GlmU"/>
</dbReference>
<evidence type="ECO:0000259" key="19">
    <source>
        <dbReference type="Pfam" id="PF12804"/>
    </source>
</evidence>
<dbReference type="GO" id="GO:0000902">
    <property type="term" value="P:cell morphogenesis"/>
    <property type="evidence" value="ECO:0007669"/>
    <property type="project" value="UniProtKB-UniRule"/>
</dbReference>
<evidence type="ECO:0000256" key="13">
    <source>
        <dbReference type="ARBA" id="ARBA00023315"/>
    </source>
</evidence>
<accession>A0A7T5R2Q1</accession>
<keyword evidence="13 18" id="KW-0012">Acyltransferase</keyword>
<comment type="catalytic activity">
    <reaction evidence="15 18">
        <text>alpha-D-glucosamine 1-phosphate + acetyl-CoA = N-acetyl-alpha-D-glucosamine 1-phosphate + CoA + H(+)</text>
        <dbReference type="Rhea" id="RHEA:13725"/>
        <dbReference type="ChEBI" id="CHEBI:15378"/>
        <dbReference type="ChEBI" id="CHEBI:57287"/>
        <dbReference type="ChEBI" id="CHEBI:57288"/>
        <dbReference type="ChEBI" id="CHEBI:57776"/>
        <dbReference type="ChEBI" id="CHEBI:58516"/>
        <dbReference type="EC" id="2.3.1.157"/>
    </reaction>
</comment>
<keyword evidence="6 18" id="KW-0548">Nucleotidyltransferase</keyword>
<feature type="binding site" evidence="18">
    <location>
        <position position="109"/>
    </location>
    <ligand>
        <name>Mg(2+)</name>
        <dbReference type="ChEBI" id="CHEBI:18420"/>
    </ligand>
</feature>
<dbReference type="GO" id="GO:0009245">
    <property type="term" value="P:lipid A biosynthetic process"/>
    <property type="evidence" value="ECO:0007669"/>
    <property type="project" value="UniProtKB-UniRule"/>
</dbReference>
<feature type="binding site" evidence="18">
    <location>
        <begin position="84"/>
        <end position="85"/>
    </location>
    <ligand>
        <name>UDP-N-acetyl-alpha-D-glucosamine</name>
        <dbReference type="ChEBI" id="CHEBI:57705"/>
    </ligand>
</feature>
<dbReference type="InterPro" id="IPR029044">
    <property type="entry name" value="Nucleotide-diphossugar_trans"/>
</dbReference>
<dbReference type="GO" id="GO:0019134">
    <property type="term" value="F:glucosamine-1-phosphate N-acetyltransferase activity"/>
    <property type="evidence" value="ECO:0007669"/>
    <property type="project" value="UniProtKB-UniRule"/>
</dbReference>
<feature type="binding site" evidence="18">
    <location>
        <position position="79"/>
    </location>
    <ligand>
        <name>UDP-N-acetyl-alpha-D-glucosamine</name>
        <dbReference type="ChEBI" id="CHEBI:57705"/>
    </ligand>
</feature>
<feature type="active site" description="Proton acceptor" evidence="18">
    <location>
        <position position="354"/>
    </location>
</feature>
<dbReference type="GO" id="GO:0071555">
    <property type="term" value="P:cell wall organization"/>
    <property type="evidence" value="ECO:0007669"/>
    <property type="project" value="UniProtKB-KW"/>
</dbReference>
<feature type="binding site" evidence="18">
    <location>
        <position position="357"/>
    </location>
    <ligand>
        <name>UDP-N-acetyl-alpha-D-glucosamine</name>
        <dbReference type="ChEBI" id="CHEBI:57705"/>
    </ligand>
</feature>
<evidence type="ECO:0000256" key="9">
    <source>
        <dbReference type="ARBA" id="ARBA00022842"/>
    </source>
</evidence>
<keyword evidence="8 18" id="KW-0677">Repeat</keyword>
<proteinExistence type="inferred from homology"/>
<keyword evidence="10 18" id="KW-0133">Cell shape</keyword>
<dbReference type="EC" id="2.7.7.23" evidence="18"/>
<feature type="domain" description="MobA-like NTP transferase" evidence="19">
    <location>
        <begin position="13"/>
        <end position="142"/>
    </location>
</feature>
<dbReference type="Proteomes" id="UP000595362">
    <property type="component" value="Chromosome"/>
</dbReference>
<dbReference type="GO" id="GO:0000287">
    <property type="term" value="F:magnesium ion binding"/>
    <property type="evidence" value="ECO:0007669"/>
    <property type="project" value="UniProtKB-UniRule"/>
</dbReference>
<evidence type="ECO:0000256" key="11">
    <source>
        <dbReference type="ARBA" id="ARBA00022984"/>
    </source>
</evidence>
<dbReference type="EC" id="2.3.1.157" evidence="18"/>
<evidence type="ECO:0000256" key="15">
    <source>
        <dbReference type="ARBA" id="ARBA00048247"/>
    </source>
</evidence>
<keyword evidence="4 18" id="KW-0963">Cytoplasm</keyword>
<dbReference type="InterPro" id="IPR025877">
    <property type="entry name" value="MobA-like_NTP_Trfase"/>
</dbReference>
<evidence type="ECO:0000313" key="21">
    <source>
        <dbReference type="Proteomes" id="UP000595362"/>
    </source>
</evidence>
<dbReference type="CDD" id="cd03353">
    <property type="entry name" value="LbH_GlmU_C"/>
    <property type="match status" value="1"/>
</dbReference>
<evidence type="ECO:0000256" key="10">
    <source>
        <dbReference type="ARBA" id="ARBA00022960"/>
    </source>
</evidence>
<dbReference type="InterPro" id="IPR050065">
    <property type="entry name" value="GlmU-like"/>
</dbReference>
<feature type="binding site" evidence="18">
    <location>
        <position position="177"/>
    </location>
    <ligand>
        <name>UDP-N-acetyl-alpha-D-glucosamine</name>
        <dbReference type="ChEBI" id="CHEBI:57705"/>
    </ligand>
</feature>
<keyword evidence="7 18" id="KW-0479">Metal-binding</keyword>
<evidence type="ECO:0000313" key="20">
    <source>
        <dbReference type="EMBL" id="QQG36478.1"/>
    </source>
</evidence>
<dbReference type="Gene3D" id="2.160.10.10">
    <property type="entry name" value="Hexapeptide repeat proteins"/>
    <property type="match status" value="1"/>
</dbReference>
<feature type="binding site" evidence="18">
    <location>
        <position position="368"/>
    </location>
    <ligand>
        <name>UDP-N-acetyl-alpha-D-glucosamine</name>
        <dbReference type="ChEBI" id="CHEBI:57705"/>
    </ligand>
</feature>
<dbReference type="UniPathway" id="UPA00973"/>
<dbReference type="PANTHER" id="PTHR43584">
    <property type="entry name" value="NUCLEOTIDYL TRANSFERASE"/>
    <property type="match status" value="1"/>
</dbReference>
<dbReference type="UniPathway" id="UPA00113">
    <property type="reaction ID" value="UER00532"/>
</dbReference>
<feature type="binding site" evidence="18">
    <location>
        <position position="235"/>
    </location>
    <ligand>
        <name>UDP-N-acetyl-alpha-D-glucosamine</name>
        <dbReference type="ChEBI" id="CHEBI:57705"/>
    </ligand>
</feature>
<feature type="binding site" evidence="18">
    <location>
        <position position="414"/>
    </location>
    <ligand>
        <name>acetyl-CoA</name>
        <dbReference type="ChEBI" id="CHEBI:57288"/>
    </ligand>
</feature>
<comment type="function">
    <text evidence="17 18">Catalyzes the last two sequential reactions in the de novo biosynthetic pathway for UDP-N-acetylglucosamine (UDP-GlcNAc). The C-terminal domain catalyzes the transfer of acetyl group from acetyl coenzyme A to glucosamine-1-phosphate (GlcN-1-P) to produce N-acetylglucosamine-1-phosphate (GlcNAc-1-P), which is converted into UDP-GlcNAc by the transfer of uridine 5-monophosphate (from uridine 5-triphosphate), a reaction catalyzed by the N-terminal domain.</text>
</comment>
<evidence type="ECO:0000256" key="18">
    <source>
        <dbReference type="HAMAP-Rule" id="MF_01631"/>
    </source>
</evidence>
<dbReference type="PANTHER" id="PTHR43584:SF3">
    <property type="entry name" value="BIFUNCTIONAL PROTEIN GLMU"/>
    <property type="match status" value="1"/>
</dbReference>
<dbReference type="EMBL" id="CP066681">
    <property type="protein sequence ID" value="QQG36478.1"/>
    <property type="molecule type" value="Genomic_DNA"/>
</dbReference>
<feature type="region of interest" description="N-acetyltransferase" evidence="18">
    <location>
        <begin position="259"/>
        <end position="448"/>
    </location>
</feature>
<dbReference type="SUPFAM" id="SSF51161">
    <property type="entry name" value="Trimeric LpxA-like enzymes"/>
    <property type="match status" value="1"/>
</dbReference>
<evidence type="ECO:0000256" key="1">
    <source>
        <dbReference type="ARBA" id="ARBA00004496"/>
    </source>
</evidence>
<comment type="similarity">
    <text evidence="2 18">In the C-terminal section; belongs to the transferase hexapeptide repeat family.</text>
</comment>
<dbReference type="InterPro" id="IPR011004">
    <property type="entry name" value="Trimer_LpxA-like_sf"/>
</dbReference>
<dbReference type="Pfam" id="PF00132">
    <property type="entry name" value="Hexapep"/>
    <property type="match status" value="2"/>
</dbReference>
<dbReference type="GO" id="GO:0016020">
    <property type="term" value="C:membrane"/>
    <property type="evidence" value="ECO:0007669"/>
    <property type="project" value="GOC"/>
</dbReference>
<dbReference type="NCBIfam" id="NF010933">
    <property type="entry name" value="PRK14353.1"/>
    <property type="match status" value="1"/>
</dbReference>
<feature type="binding site" evidence="18">
    <location>
        <position position="342"/>
    </location>
    <ligand>
        <name>UDP-N-acetyl-alpha-D-glucosamine</name>
        <dbReference type="ChEBI" id="CHEBI:57705"/>
    </ligand>
</feature>
<comment type="subunit">
    <text evidence="18">Homotrimer.</text>
</comment>
<comment type="pathway">
    <text evidence="18">Nucleotide-sugar biosynthesis; UDP-N-acetyl-alpha-D-glucosamine biosynthesis; UDP-N-acetyl-alpha-D-glucosamine from N-acetyl-alpha-D-glucosamine 1-phosphate: step 1/1.</text>
</comment>
<evidence type="ECO:0000256" key="3">
    <source>
        <dbReference type="ARBA" id="ARBA00007947"/>
    </source>
</evidence>
<feature type="binding site" evidence="18">
    <location>
        <position position="147"/>
    </location>
    <ligand>
        <name>UDP-N-acetyl-alpha-D-glucosamine</name>
        <dbReference type="ChEBI" id="CHEBI:57705"/>
    </ligand>
</feature>
<protein>
    <recommendedName>
        <fullName evidence="18">Bifunctional protein GlmU</fullName>
    </recommendedName>
    <domain>
        <recommendedName>
            <fullName evidence="18">UDP-N-acetylglucosamine pyrophosphorylase</fullName>
            <ecNumber evidence="18">2.7.7.23</ecNumber>
        </recommendedName>
        <alternativeName>
            <fullName evidence="18">N-acetylglucosamine-1-phosphate uridyltransferase</fullName>
        </alternativeName>
    </domain>
    <domain>
        <recommendedName>
            <fullName evidence="18">Glucosamine-1-phosphate N-acetyltransferase</fullName>
            <ecNumber evidence="18">2.3.1.157</ecNumber>
        </recommendedName>
    </domain>
</protein>
<feature type="binding site" evidence="18">
    <location>
        <begin position="16"/>
        <end position="19"/>
    </location>
    <ligand>
        <name>UDP-N-acetyl-alpha-D-glucosamine</name>
        <dbReference type="ChEBI" id="CHEBI:57705"/>
    </ligand>
</feature>
<evidence type="ECO:0000256" key="4">
    <source>
        <dbReference type="ARBA" id="ARBA00022490"/>
    </source>
</evidence>
<keyword evidence="9 18" id="KW-0460">Magnesium</keyword>
<dbReference type="GO" id="GO:0006048">
    <property type="term" value="P:UDP-N-acetylglucosamine biosynthetic process"/>
    <property type="evidence" value="ECO:0007669"/>
    <property type="project" value="UniProtKB-UniPathway"/>
</dbReference>
<feature type="binding site" evidence="18">
    <location>
        <position position="431"/>
    </location>
    <ligand>
        <name>acetyl-CoA</name>
        <dbReference type="ChEBI" id="CHEBI:57288"/>
    </ligand>
</feature>
<comment type="caution">
    <text evidence="18">Lacks conserved residue(s) required for the propagation of feature annotation.</text>
</comment>
<sequence length="448" mass="47645">MTKATKSKNDLAVIILAAGRGTRMRSALPKVMHGLAGRPLIAWLLATVQKLKPARVIVVIAPDMDDLRAAVAPAPCAVQVKALGTGDAVKAALPALKGFKGDVLILLGDMPLISVATLKGLIKARHRERDTGLAVLGAEYNPVPAFGRLVENPDGTLARIVEHKDATAEERLITLCNTGAFCVDGAQLAKWVGRINNRNAQKEFYITDLPAIAAKDGYKTQIAVTEDLDEVQGVNSRVDLAMLEYIVQAGMRLNALEAGVTMHDPASVYFSYDTEVGRDVVIEPNVFIGPGVVIGDGVTIRSFCHIESAVIKNGCSVGPFARLRPGAELDERVHIGNFVEIKNAKLGRGVKAGHLAYIGDAIVGEGTNYSCGAITANYDGANKHKTVIGRNVMVGSNVNLIAPVTIGDGAYLAAGSTITQDVPKDKLGIARARQSNLRKPVKKREKKD</sequence>
<dbReference type="InterPro" id="IPR038009">
    <property type="entry name" value="GlmU_C_LbH"/>
</dbReference>
<dbReference type="GO" id="GO:0009252">
    <property type="term" value="P:peptidoglycan biosynthetic process"/>
    <property type="evidence" value="ECO:0007669"/>
    <property type="project" value="UniProtKB-UniRule"/>
</dbReference>
<evidence type="ECO:0000256" key="14">
    <source>
        <dbReference type="ARBA" id="ARBA00023316"/>
    </source>
</evidence>
<organism evidence="20 21">
    <name type="scientific">Micavibrio aeruginosavorus</name>
    <dbReference type="NCBI Taxonomy" id="349221"/>
    <lineage>
        <taxon>Bacteria</taxon>
        <taxon>Pseudomonadati</taxon>
        <taxon>Bdellovibrionota</taxon>
        <taxon>Bdellovibrionia</taxon>
        <taxon>Bdellovibrionales</taxon>
        <taxon>Pseudobdellovibrionaceae</taxon>
        <taxon>Micavibrio</taxon>
    </lineage>
</organism>
<dbReference type="PROSITE" id="PS00101">
    <property type="entry name" value="HEXAPEP_TRANSFERASES"/>
    <property type="match status" value="1"/>
</dbReference>
<gene>
    <name evidence="18 20" type="primary">glmU</name>
    <name evidence="20" type="ORF">HYS17_01415</name>
</gene>
<name>A0A7T5R2Q1_9BACT</name>
<comment type="pathway">
    <text evidence="18">Bacterial outer membrane biogenesis; LPS lipid A biosynthesis.</text>
</comment>
<reference evidence="20 21" key="1">
    <citation type="submission" date="2020-07" db="EMBL/GenBank/DDBJ databases">
        <title>Huge and variable diversity of episymbiotic CPR bacteria and DPANN archaea in groundwater ecosystems.</title>
        <authorList>
            <person name="He C.Y."/>
            <person name="Keren R."/>
            <person name="Whittaker M."/>
            <person name="Farag I.F."/>
            <person name="Doudna J."/>
            <person name="Cate J.H.D."/>
            <person name="Banfield J.F."/>
        </authorList>
    </citation>
    <scope>NUCLEOTIDE SEQUENCE [LARGE SCALE GENOMIC DNA]</scope>
    <source>
        <strain evidence="20">NC_groundwater_70_Ag_B-0.1um_54_66</strain>
    </source>
</reference>
<dbReference type="GO" id="GO:0005737">
    <property type="term" value="C:cytoplasm"/>
    <property type="evidence" value="ECO:0007669"/>
    <property type="project" value="UniProtKB-SubCell"/>
</dbReference>
<feature type="binding site" evidence="18">
    <location>
        <position position="324"/>
    </location>
    <ligand>
        <name>UDP-N-acetyl-alpha-D-glucosamine</name>
        <dbReference type="ChEBI" id="CHEBI:57705"/>
    </ligand>
</feature>
<feature type="binding site" evidence="18">
    <location>
        <position position="30"/>
    </location>
    <ligand>
        <name>UDP-N-acetyl-alpha-D-glucosamine</name>
        <dbReference type="ChEBI" id="CHEBI:57705"/>
    </ligand>
</feature>
<dbReference type="CDD" id="cd02540">
    <property type="entry name" value="GT2_GlmU_N_bac"/>
    <property type="match status" value="1"/>
</dbReference>
<feature type="region of interest" description="Linker" evidence="18">
    <location>
        <begin position="238"/>
        <end position="258"/>
    </location>
</feature>
<evidence type="ECO:0000256" key="8">
    <source>
        <dbReference type="ARBA" id="ARBA00022737"/>
    </source>
</evidence>
<feature type="binding site" evidence="18">
    <location>
        <position position="396"/>
    </location>
    <ligand>
        <name>acetyl-CoA</name>
        <dbReference type="ChEBI" id="CHEBI:57288"/>
    </ligand>
</feature>
<keyword evidence="14 18" id="KW-0961">Cell wall biogenesis/degradation</keyword>
<dbReference type="Gene3D" id="3.90.550.10">
    <property type="entry name" value="Spore Coat Polysaccharide Biosynthesis Protein SpsA, Chain A"/>
    <property type="match status" value="1"/>
</dbReference>
<evidence type="ECO:0000256" key="2">
    <source>
        <dbReference type="ARBA" id="ARBA00007707"/>
    </source>
</evidence>
<evidence type="ECO:0000256" key="17">
    <source>
        <dbReference type="ARBA" id="ARBA00049628"/>
    </source>
</evidence>
<feature type="binding site" evidence="18">
    <location>
        <begin position="377"/>
        <end position="378"/>
    </location>
    <ligand>
        <name>acetyl-CoA</name>
        <dbReference type="ChEBI" id="CHEBI:57288"/>
    </ligand>
</feature>
<evidence type="ECO:0000256" key="5">
    <source>
        <dbReference type="ARBA" id="ARBA00022679"/>
    </source>
</evidence>
<evidence type="ECO:0000256" key="6">
    <source>
        <dbReference type="ARBA" id="ARBA00022695"/>
    </source>
</evidence>
<dbReference type="GO" id="GO:0003977">
    <property type="term" value="F:UDP-N-acetylglucosamine diphosphorylase activity"/>
    <property type="evidence" value="ECO:0007669"/>
    <property type="project" value="UniProtKB-UniRule"/>
</dbReference>
<comment type="cofactor">
    <cofactor evidence="18">
        <name>Mg(2+)</name>
        <dbReference type="ChEBI" id="CHEBI:18420"/>
    </cofactor>
    <text evidence="18">Binds 1 Mg(2+) ion per subunit.</text>
</comment>
<comment type="pathway">
    <text evidence="18">Nucleotide-sugar biosynthesis; UDP-N-acetyl-alpha-D-glucosamine biosynthesis; N-acetyl-alpha-D-glucosamine 1-phosphate from alpha-D-glucosamine 6-phosphate (route II): step 2/2.</text>
</comment>
<comment type="catalytic activity">
    <reaction evidence="16 18">
        <text>N-acetyl-alpha-D-glucosamine 1-phosphate + UTP + H(+) = UDP-N-acetyl-alpha-D-glucosamine + diphosphate</text>
        <dbReference type="Rhea" id="RHEA:13509"/>
        <dbReference type="ChEBI" id="CHEBI:15378"/>
        <dbReference type="ChEBI" id="CHEBI:33019"/>
        <dbReference type="ChEBI" id="CHEBI:46398"/>
        <dbReference type="ChEBI" id="CHEBI:57705"/>
        <dbReference type="ChEBI" id="CHEBI:57776"/>
        <dbReference type="EC" id="2.7.7.23"/>
    </reaction>
</comment>
<feature type="region of interest" description="Pyrophosphorylase" evidence="18">
    <location>
        <begin position="1"/>
        <end position="237"/>
    </location>
</feature>
<dbReference type="NCBIfam" id="TIGR01173">
    <property type="entry name" value="glmU"/>
    <property type="match status" value="1"/>
</dbReference>
<dbReference type="InterPro" id="IPR001451">
    <property type="entry name" value="Hexapep"/>
</dbReference>
<keyword evidence="5 18" id="KW-0808">Transferase</keyword>
<comment type="similarity">
    <text evidence="3 18">In the N-terminal section; belongs to the N-acetylglucosamine-1-phosphate uridyltransferase family.</text>
</comment>
<feature type="binding site" evidence="18">
    <location>
        <position position="235"/>
    </location>
    <ligand>
        <name>Mg(2+)</name>
        <dbReference type="ChEBI" id="CHEBI:18420"/>
    </ligand>
</feature>
<evidence type="ECO:0000256" key="16">
    <source>
        <dbReference type="ARBA" id="ARBA00048493"/>
    </source>
</evidence>
<dbReference type="GO" id="GO:0008360">
    <property type="term" value="P:regulation of cell shape"/>
    <property type="evidence" value="ECO:0007669"/>
    <property type="project" value="UniProtKB-KW"/>
</dbReference>
<dbReference type="Pfam" id="PF12804">
    <property type="entry name" value="NTP_transf_3"/>
    <property type="match status" value="1"/>
</dbReference>
<comment type="subcellular location">
    <subcellularLocation>
        <location evidence="1 18">Cytoplasm</location>
    </subcellularLocation>
</comment>
<dbReference type="HAMAP" id="MF_01631">
    <property type="entry name" value="GlmU"/>
    <property type="match status" value="1"/>
</dbReference>
<keyword evidence="12 18" id="KW-0511">Multifunctional enzyme</keyword>
<evidence type="ECO:0000256" key="12">
    <source>
        <dbReference type="ARBA" id="ARBA00023268"/>
    </source>
</evidence>
<keyword evidence="11 18" id="KW-0573">Peptidoglycan synthesis</keyword>
<dbReference type="AlphaFoldDB" id="A0A7T5R2Q1"/>
<feature type="binding site" evidence="18">
    <location>
        <position position="162"/>
    </location>
    <ligand>
        <name>UDP-N-acetyl-alpha-D-glucosamine</name>
        <dbReference type="ChEBI" id="CHEBI:57705"/>
    </ligand>
</feature>
<evidence type="ECO:0000256" key="7">
    <source>
        <dbReference type="ARBA" id="ARBA00022723"/>
    </source>
</evidence>